<evidence type="ECO:0000256" key="1">
    <source>
        <dbReference type="ARBA" id="ARBA00022737"/>
    </source>
</evidence>
<evidence type="ECO:0000313" key="6">
    <source>
        <dbReference type="Proteomes" id="UP000030152"/>
    </source>
</evidence>
<keyword evidence="6" id="KW-1185">Reference proteome</keyword>
<dbReference type="AlphaFoldDB" id="A0A0A2M0I1"/>
<evidence type="ECO:0000256" key="3">
    <source>
        <dbReference type="PROSITE-ProRule" id="PRU00339"/>
    </source>
</evidence>
<accession>A0A0A2M0I1</accession>
<dbReference type="PANTHER" id="PTHR44858">
    <property type="entry name" value="TETRATRICOPEPTIDE REPEAT PROTEIN 6"/>
    <property type="match status" value="1"/>
</dbReference>
<keyword evidence="4" id="KW-0732">Signal</keyword>
<reference evidence="5 6" key="1">
    <citation type="submission" date="2013-09" db="EMBL/GenBank/DDBJ databases">
        <authorList>
            <person name="Zeng Z."/>
            <person name="Chen C."/>
        </authorList>
    </citation>
    <scope>NUCLEOTIDE SEQUENCE [LARGE SCALE GENOMIC DNA]</scope>
    <source>
        <strain evidence="5 6">WB 3.3-2</strain>
    </source>
</reference>
<protein>
    <submittedName>
        <fullName evidence="5">Cytochrome C biosynthesis protein</fullName>
    </submittedName>
</protein>
<feature type="repeat" description="TPR" evidence="3">
    <location>
        <begin position="72"/>
        <end position="105"/>
    </location>
</feature>
<dbReference type="InterPro" id="IPR019734">
    <property type="entry name" value="TPR_rpt"/>
</dbReference>
<evidence type="ECO:0000313" key="5">
    <source>
        <dbReference type="EMBL" id="KGO85759.1"/>
    </source>
</evidence>
<dbReference type="eggNOG" id="COG0457">
    <property type="taxonomic scope" value="Bacteria"/>
</dbReference>
<dbReference type="RefSeq" id="WP_020214877.1">
    <property type="nucleotide sequence ID" value="NZ_JRLX01000016.1"/>
</dbReference>
<gene>
    <name evidence="5" type="ORF">Q765_14110</name>
</gene>
<dbReference type="EMBL" id="JRLX01000016">
    <property type="protein sequence ID" value="KGO85759.1"/>
    <property type="molecule type" value="Genomic_DNA"/>
</dbReference>
<organism evidence="5 6">
    <name type="scientific">Flavobacterium rivuli WB 3.3-2 = DSM 21788</name>
    <dbReference type="NCBI Taxonomy" id="1121895"/>
    <lineage>
        <taxon>Bacteria</taxon>
        <taxon>Pseudomonadati</taxon>
        <taxon>Bacteroidota</taxon>
        <taxon>Flavobacteriia</taxon>
        <taxon>Flavobacteriales</taxon>
        <taxon>Flavobacteriaceae</taxon>
        <taxon>Flavobacterium</taxon>
    </lineage>
</organism>
<dbReference type="OrthoDB" id="1465784at2"/>
<dbReference type="PROSITE" id="PS50005">
    <property type="entry name" value="TPR"/>
    <property type="match status" value="2"/>
</dbReference>
<name>A0A0A2M0I1_9FLAO</name>
<feature type="signal peptide" evidence="4">
    <location>
        <begin position="1"/>
        <end position="24"/>
    </location>
</feature>
<dbReference type="PANTHER" id="PTHR44858:SF1">
    <property type="entry name" value="UDP-N-ACETYLGLUCOSAMINE--PEPTIDE N-ACETYLGLUCOSAMINYLTRANSFERASE SPINDLY-RELATED"/>
    <property type="match status" value="1"/>
</dbReference>
<evidence type="ECO:0000256" key="4">
    <source>
        <dbReference type="SAM" id="SignalP"/>
    </source>
</evidence>
<keyword evidence="2 3" id="KW-0802">TPR repeat</keyword>
<dbReference type="Pfam" id="PF14559">
    <property type="entry name" value="TPR_19"/>
    <property type="match status" value="1"/>
</dbReference>
<dbReference type="Proteomes" id="UP000030152">
    <property type="component" value="Unassembled WGS sequence"/>
</dbReference>
<dbReference type="Gene3D" id="1.25.40.10">
    <property type="entry name" value="Tetratricopeptide repeat domain"/>
    <property type="match status" value="2"/>
</dbReference>
<comment type="caution">
    <text evidence="5">The sequence shown here is derived from an EMBL/GenBank/DDBJ whole genome shotgun (WGS) entry which is preliminary data.</text>
</comment>
<dbReference type="InterPro" id="IPR011990">
    <property type="entry name" value="TPR-like_helical_dom_sf"/>
</dbReference>
<feature type="repeat" description="TPR" evidence="3">
    <location>
        <begin position="311"/>
        <end position="344"/>
    </location>
</feature>
<dbReference type="SUPFAM" id="SSF48452">
    <property type="entry name" value="TPR-like"/>
    <property type="match status" value="2"/>
</dbReference>
<feature type="chain" id="PRO_5001990734" evidence="4">
    <location>
        <begin position="25"/>
        <end position="452"/>
    </location>
</feature>
<proteinExistence type="predicted"/>
<dbReference type="STRING" id="1121895.GCA_000378485_03702"/>
<keyword evidence="1" id="KW-0677">Repeat</keyword>
<sequence length="452" mass="51868">MKFKILFYGIMLSGSLTGPAAVYAQQEPDEIALANSDFENNFYEALKQKGIENYDKALLSLQKCLLKEPENPVIYGELGKNYLALRNLAEAEKAYLKATQLDPKNRWYWQGLYDVYYENKNFTKSIVVVQKLMEWRKEQYQEDLVSLYMYTQQYDKALALINEMEETVGVSEKRTMYKTQIMGEAKYKEPQKEILEAAIKANPKLESNYLDLIYLYSESNQEAKAEEVAKRLEKAIPTSDWAQVSLFKFHLNNNEGDKASESMFRVLESGKIDNKIKHRVLNEFLIFATNNPKYSGSLSKAVDYFEDDKKINVAKEVGKFYLNKKKYTEATQYFEKGLVVKADDIEGIELLLYTYAETGQNDKLLKAATNYIDSYPTQASLYYYAGLGANRLQQYAKAKDWLSNGLDFVVDDAQLEANIDRQLGEAYGGLGDAKKKESYFAAADKLAKNKKQ</sequence>
<dbReference type="InterPro" id="IPR050498">
    <property type="entry name" value="Ycf3"/>
</dbReference>
<evidence type="ECO:0000256" key="2">
    <source>
        <dbReference type="ARBA" id="ARBA00022803"/>
    </source>
</evidence>
<dbReference type="SMART" id="SM00028">
    <property type="entry name" value="TPR"/>
    <property type="match status" value="4"/>
</dbReference>